<dbReference type="Gene3D" id="3.30.300.30">
    <property type="match status" value="1"/>
</dbReference>
<dbReference type="GO" id="GO:0016878">
    <property type="term" value="F:acid-thiol ligase activity"/>
    <property type="evidence" value="ECO:0007669"/>
    <property type="project" value="UniProtKB-ARBA"/>
</dbReference>
<comment type="caution">
    <text evidence="8">The sequence shown here is derived from an EMBL/GenBank/DDBJ whole genome shotgun (WGS) entry which is preliminary data.</text>
</comment>
<evidence type="ECO:0000259" key="6">
    <source>
        <dbReference type="Pfam" id="PF00501"/>
    </source>
</evidence>
<dbReference type="InterPro" id="IPR045851">
    <property type="entry name" value="AMP-bd_C_sf"/>
</dbReference>
<dbReference type="Gene3D" id="3.40.50.12780">
    <property type="entry name" value="N-terminal domain of ligase-like"/>
    <property type="match status" value="1"/>
</dbReference>
<dbReference type="InterPro" id="IPR000873">
    <property type="entry name" value="AMP-dep_synth/lig_dom"/>
</dbReference>
<dbReference type="Proteomes" id="UP000033514">
    <property type="component" value="Unassembled WGS sequence"/>
</dbReference>
<dbReference type="FunFam" id="3.30.300.30:FF:000008">
    <property type="entry name" value="2,3-dihydroxybenzoate-AMP ligase"/>
    <property type="match status" value="1"/>
</dbReference>
<comment type="similarity">
    <text evidence="1">Belongs to the ATP-dependent AMP-binding enzyme family.</text>
</comment>
<dbReference type="InterPro" id="IPR042099">
    <property type="entry name" value="ANL_N_sf"/>
</dbReference>
<keyword evidence="2" id="KW-0436">Ligase</keyword>
<sequence length="571" mass="61825">MDATSQSREHLRPWIASYPEGIDWQAQIDTTPVHEQVLAACARNPSAVALDFLGGTTTFGELARKIVAFAGALQSEFGVTKGSRVALMLPNTPFYPIAYYGVLRAGGTIVNCNPLYTVPELSHITANAGADILITLDLQQIFEKGEALLAAGNVKSLIVCHFPDALPFPKKVLFSLFKRKDLAHPSRSPHAGKISAFGDLIARNRTPSAVVIDADKDIAVQQYTGGTTGIPKGALLTHANIAANMSQIDKWGCGLFYPPSKVVAVLPFFHIFAMTVCMNVPLCNGTQVVMLPRFELKALLDLLTRTRANVLPAVPTLLNAIARADTAKPEHLESLEVAISGGAALPDEVRNAFAKKSKAILAEGYGLTEASPVVCCAALRVASKPMSIGLPLPGTDIRFVDVDSHEVVGIGENGELQVKGKQVMAGYYKNPEATEEAFADGWLRTGDVGHVDEDGYVFLVDRIKDLIICSGFNVYPRTIEEALMTHEAVEETNVIGVPDEYRGEAPVAFVKLREGQSVSETDLKHFLAEKLNKIEMPKEIIFKDALPKTLIGKLSKKELREEYAQKKAGKP</sequence>
<evidence type="ECO:0000256" key="4">
    <source>
        <dbReference type="ARBA" id="ARBA00066616"/>
    </source>
</evidence>
<dbReference type="CDD" id="cd05936">
    <property type="entry name" value="FC-FACS_FadD_like"/>
    <property type="match status" value="1"/>
</dbReference>
<gene>
    <name evidence="8" type="ORF">VW35_15595</name>
</gene>
<dbReference type="PATRIC" id="fig|361041.3.peg.2514"/>
<dbReference type="Pfam" id="PF13193">
    <property type="entry name" value="AMP-binding_C"/>
    <property type="match status" value="1"/>
</dbReference>
<dbReference type="STRING" id="361041.VW35_15595"/>
<protein>
    <recommendedName>
        <fullName evidence="5">3-methylmercaptopropionyl-CoA ligase</fullName>
        <ecNumber evidence="4">6.2.1.44</ecNumber>
    </recommendedName>
</protein>
<comment type="catalytic activity">
    <reaction evidence="3">
        <text>3-(methylsulfanyl)propanoate + ATP + CoA = 3-(methylsulfanyl)propanoyl-CoA + AMP + diphosphate</text>
        <dbReference type="Rhea" id="RHEA:43052"/>
        <dbReference type="ChEBI" id="CHEBI:30616"/>
        <dbReference type="ChEBI" id="CHEBI:33019"/>
        <dbReference type="ChEBI" id="CHEBI:49016"/>
        <dbReference type="ChEBI" id="CHEBI:57287"/>
        <dbReference type="ChEBI" id="CHEBI:82815"/>
        <dbReference type="ChEBI" id="CHEBI:456215"/>
        <dbReference type="EC" id="6.2.1.44"/>
    </reaction>
    <physiologicalReaction direction="left-to-right" evidence="3">
        <dbReference type="Rhea" id="RHEA:43053"/>
    </physiologicalReaction>
</comment>
<dbReference type="InterPro" id="IPR025110">
    <property type="entry name" value="AMP-bd_C"/>
</dbReference>
<organism evidence="8 9">
    <name type="scientific">Devosia soli</name>
    <dbReference type="NCBI Taxonomy" id="361041"/>
    <lineage>
        <taxon>Bacteria</taxon>
        <taxon>Pseudomonadati</taxon>
        <taxon>Pseudomonadota</taxon>
        <taxon>Alphaproteobacteria</taxon>
        <taxon>Hyphomicrobiales</taxon>
        <taxon>Devosiaceae</taxon>
        <taxon>Devosia</taxon>
    </lineage>
</organism>
<evidence type="ECO:0000256" key="5">
    <source>
        <dbReference type="ARBA" id="ARBA00067668"/>
    </source>
</evidence>
<dbReference type="Pfam" id="PF00501">
    <property type="entry name" value="AMP-binding"/>
    <property type="match status" value="1"/>
</dbReference>
<evidence type="ECO:0000313" key="8">
    <source>
        <dbReference type="EMBL" id="KKB77146.1"/>
    </source>
</evidence>
<dbReference type="EC" id="6.2.1.44" evidence="4"/>
<evidence type="ECO:0000313" key="9">
    <source>
        <dbReference type="Proteomes" id="UP000033514"/>
    </source>
</evidence>
<reference evidence="8 9" key="1">
    <citation type="submission" date="2015-03" db="EMBL/GenBank/DDBJ databases">
        <authorList>
            <person name="Hassan Y.I."/>
            <person name="Lepp D."/>
            <person name="Zhou T."/>
        </authorList>
    </citation>
    <scope>NUCLEOTIDE SEQUENCE [LARGE SCALE GENOMIC DNA]</scope>
    <source>
        <strain evidence="8 9">GH2-10</strain>
    </source>
</reference>
<evidence type="ECO:0000259" key="7">
    <source>
        <dbReference type="Pfam" id="PF13193"/>
    </source>
</evidence>
<dbReference type="PANTHER" id="PTHR43767">
    <property type="entry name" value="LONG-CHAIN-FATTY-ACID--COA LIGASE"/>
    <property type="match status" value="1"/>
</dbReference>
<dbReference type="InterPro" id="IPR050237">
    <property type="entry name" value="ATP-dep_AMP-bd_enzyme"/>
</dbReference>
<dbReference type="AlphaFoldDB" id="A0A0F5L424"/>
<feature type="domain" description="AMP-binding enzyme C-terminal" evidence="7">
    <location>
        <begin position="479"/>
        <end position="553"/>
    </location>
</feature>
<evidence type="ECO:0000256" key="1">
    <source>
        <dbReference type="ARBA" id="ARBA00006432"/>
    </source>
</evidence>
<feature type="domain" description="AMP-dependent synthetase/ligase" evidence="6">
    <location>
        <begin position="40"/>
        <end position="428"/>
    </location>
</feature>
<proteinExistence type="inferred from homology"/>
<evidence type="ECO:0000256" key="3">
    <source>
        <dbReference type="ARBA" id="ARBA00051915"/>
    </source>
</evidence>
<evidence type="ECO:0000256" key="2">
    <source>
        <dbReference type="ARBA" id="ARBA00022598"/>
    </source>
</evidence>
<dbReference type="SUPFAM" id="SSF56801">
    <property type="entry name" value="Acetyl-CoA synthetase-like"/>
    <property type="match status" value="1"/>
</dbReference>
<dbReference type="EMBL" id="LAJG01000033">
    <property type="protein sequence ID" value="KKB77146.1"/>
    <property type="molecule type" value="Genomic_DNA"/>
</dbReference>
<keyword evidence="9" id="KW-1185">Reference proteome</keyword>
<dbReference type="PANTHER" id="PTHR43767:SF1">
    <property type="entry name" value="NONRIBOSOMAL PEPTIDE SYNTHASE PES1 (EUROFUNG)-RELATED"/>
    <property type="match status" value="1"/>
</dbReference>
<dbReference type="RefSeq" id="WP_046144018.1">
    <property type="nucleotide sequence ID" value="NZ_LAJG01000033.1"/>
</dbReference>
<accession>A0A0F5L424</accession>
<name>A0A0F5L424_9HYPH</name>